<organism evidence="2 3">
    <name type="scientific">Senna tora</name>
    <dbReference type="NCBI Taxonomy" id="362788"/>
    <lineage>
        <taxon>Eukaryota</taxon>
        <taxon>Viridiplantae</taxon>
        <taxon>Streptophyta</taxon>
        <taxon>Embryophyta</taxon>
        <taxon>Tracheophyta</taxon>
        <taxon>Spermatophyta</taxon>
        <taxon>Magnoliopsida</taxon>
        <taxon>eudicotyledons</taxon>
        <taxon>Gunneridae</taxon>
        <taxon>Pentapetalae</taxon>
        <taxon>rosids</taxon>
        <taxon>fabids</taxon>
        <taxon>Fabales</taxon>
        <taxon>Fabaceae</taxon>
        <taxon>Caesalpinioideae</taxon>
        <taxon>Cassia clade</taxon>
        <taxon>Senna</taxon>
    </lineage>
</organism>
<feature type="region of interest" description="Disordered" evidence="1">
    <location>
        <begin position="1"/>
        <end position="41"/>
    </location>
</feature>
<protein>
    <submittedName>
        <fullName evidence="2">Lysophospholipid acyltransferase LPEAT2</fullName>
    </submittedName>
</protein>
<dbReference type="EMBL" id="JAAIUW010000010">
    <property type="protein sequence ID" value="KAF7811697.1"/>
    <property type="molecule type" value="Genomic_DNA"/>
</dbReference>
<accession>A0A834T0V7</accession>
<gene>
    <name evidence="2" type="ORF">G2W53_032673</name>
</gene>
<keyword evidence="2" id="KW-0012">Acyltransferase</keyword>
<dbReference type="AlphaFoldDB" id="A0A834T0V7"/>
<evidence type="ECO:0000313" key="3">
    <source>
        <dbReference type="Proteomes" id="UP000634136"/>
    </source>
</evidence>
<evidence type="ECO:0000256" key="1">
    <source>
        <dbReference type="SAM" id="MobiDB-lite"/>
    </source>
</evidence>
<keyword evidence="2" id="KW-0808">Transferase</keyword>
<feature type="compositionally biased region" description="Low complexity" evidence="1">
    <location>
        <begin position="10"/>
        <end position="23"/>
    </location>
</feature>
<proteinExistence type="predicted"/>
<dbReference type="GO" id="GO:0016746">
    <property type="term" value="F:acyltransferase activity"/>
    <property type="evidence" value="ECO:0007669"/>
    <property type="project" value="UniProtKB-KW"/>
</dbReference>
<keyword evidence="3" id="KW-1185">Reference proteome</keyword>
<reference evidence="2" key="1">
    <citation type="submission" date="2020-09" db="EMBL/GenBank/DDBJ databases">
        <title>Genome-Enabled Discovery of Anthraquinone Biosynthesis in Senna tora.</title>
        <authorList>
            <person name="Kang S.-H."/>
            <person name="Pandey R.P."/>
            <person name="Lee C.-M."/>
            <person name="Sim J.-S."/>
            <person name="Jeong J.-T."/>
            <person name="Choi B.-S."/>
            <person name="Jung M."/>
            <person name="Ginzburg D."/>
            <person name="Zhao K."/>
            <person name="Won S.Y."/>
            <person name="Oh T.-J."/>
            <person name="Yu Y."/>
            <person name="Kim N.-H."/>
            <person name="Lee O.R."/>
            <person name="Lee T.-H."/>
            <person name="Bashyal P."/>
            <person name="Kim T.-S."/>
            <person name="Lee W.-H."/>
            <person name="Kawkins C."/>
            <person name="Kim C.-K."/>
            <person name="Kim J.S."/>
            <person name="Ahn B.O."/>
            <person name="Rhee S.Y."/>
            <person name="Sohng J.K."/>
        </authorList>
    </citation>
    <scope>NUCLEOTIDE SEQUENCE</scope>
    <source>
        <tissue evidence="2">Leaf</tissue>
    </source>
</reference>
<sequence>MADHGITAPLLSSQSSNQVVLTLSDDDSDRSSAQSFAGNNNPNFPILIDPTTAKPKSSFACRLPWSVLLYLGSLCSSDMSQRNWLFKDGRIRRTRCREDDDGGGGGGRWRR</sequence>
<dbReference type="Proteomes" id="UP000634136">
    <property type="component" value="Unassembled WGS sequence"/>
</dbReference>
<evidence type="ECO:0000313" key="2">
    <source>
        <dbReference type="EMBL" id="KAF7811697.1"/>
    </source>
</evidence>
<comment type="caution">
    <text evidence="2">The sequence shown here is derived from an EMBL/GenBank/DDBJ whole genome shotgun (WGS) entry which is preliminary data.</text>
</comment>
<name>A0A834T0V7_9FABA</name>